<reference evidence="2" key="4">
    <citation type="submission" date="2025-05" db="UniProtKB">
        <authorList>
            <consortium name="EnsemblFungi"/>
        </authorList>
    </citation>
    <scope>IDENTIFICATION</scope>
    <source>
        <strain evidence="2">isolate 1-1 / race 1 (BBBD)</strain>
    </source>
</reference>
<evidence type="ECO:0000313" key="1">
    <source>
        <dbReference type="EMBL" id="OAV89750.1"/>
    </source>
</evidence>
<organism evidence="1">
    <name type="scientific">Puccinia triticina (isolate 1-1 / race 1 (BBBD))</name>
    <name type="common">Brown leaf rust fungus</name>
    <dbReference type="NCBI Taxonomy" id="630390"/>
    <lineage>
        <taxon>Eukaryota</taxon>
        <taxon>Fungi</taxon>
        <taxon>Dikarya</taxon>
        <taxon>Basidiomycota</taxon>
        <taxon>Pucciniomycotina</taxon>
        <taxon>Pucciniomycetes</taxon>
        <taxon>Pucciniales</taxon>
        <taxon>Pucciniaceae</taxon>
        <taxon>Puccinia</taxon>
    </lineage>
</organism>
<evidence type="ECO:0000313" key="3">
    <source>
        <dbReference type="Proteomes" id="UP000005240"/>
    </source>
</evidence>
<dbReference type="Proteomes" id="UP000005240">
    <property type="component" value="Unassembled WGS sequence"/>
</dbReference>
<protein>
    <submittedName>
        <fullName evidence="1 2">Uncharacterized protein</fullName>
    </submittedName>
</protein>
<dbReference type="VEuPathDB" id="FungiDB:PTTG_08155"/>
<name>A0A180GAS9_PUCT1</name>
<evidence type="ECO:0000313" key="2">
    <source>
        <dbReference type="EnsemblFungi" id="PTTG_08155-t43_1-p1"/>
    </source>
</evidence>
<reference evidence="1" key="1">
    <citation type="submission" date="2009-11" db="EMBL/GenBank/DDBJ databases">
        <authorList>
            <consortium name="The Broad Institute Genome Sequencing Platform"/>
            <person name="Ward D."/>
            <person name="Feldgarden M."/>
            <person name="Earl A."/>
            <person name="Young S.K."/>
            <person name="Zeng Q."/>
            <person name="Koehrsen M."/>
            <person name="Alvarado L."/>
            <person name="Berlin A."/>
            <person name="Bochicchio J."/>
            <person name="Borenstein D."/>
            <person name="Chapman S.B."/>
            <person name="Chen Z."/>
            <person name="Engels R."/>
            <person name="Freedman E."/>
            <person name="Gellesch M."/>
            <person name="Goldberg J."/>
            <person name="Griggs A."/>
            <person name="Gujja S."/>
            <person name="Heilman E."/>
            <person name="Heiman D."/>
            <person name="Hepburn T."/>
            <person name="Howarth C."/>
            <person name="Jen D."/>
            <person name="Larson L."/>
            <person name="Lewis B."/>
            <person name="Mehta T."/>
            <person name="Park D."/>
            <person name="Pearson M."/>
            <person name="Roberts A."/>
            <person name="Saif S."/>
            <person name="Shea T."/>
            <person name="Shenoy N."/>
            <person name="Sisk P."/>
            <person name="Stolte C."/>
            <person name="Sykes S."/>
            <person name="Thomson T."/>
            <person name="Walk T."/>
            <person name="White J."/>
            <person name="Yandava C."/>
            <person name="Izard J."/>
            <person name="Baranova O.V."/>
            <person name="Blanton J.M."/>
            <person name="Tanner A.C."/>
            <person name="Dewhirst F.E."/>
            <person name="Haas B."/>
            <person name="Nusbaum C."/>
            <person name="Birren B."/>
        </authorList>
    </citation>
    <scope>NUCLEOTIDE SEQUENCE [LARGE SCALE GENOMIC DNA]</scope>
    <source>
        <strain evidence="1">1-1 BBBD Race 1</strain>
    </source>
</reference>
<sequence>MQQSACAFDAIFDDRPAAVQTQSTRELQILKNMIDQLETCLSTPLATIPDTKTTSLFIYPSLYPYTIHLPLQACLYLINALGDGLTDSSLEAGGWVSCLAAAGLMPPLRRGVAWTPAAAAATMQAFKKIFHRFRESSAAQPPDP</sequence>
<dbReference type="EMBL" id="ADAS02000119">
    <property type="protein sequence ID" value="OAV89750.1"/>
    <property type="molecule type" value="Genomic_DNA"/>
</dbReference>
<reference evidence="2 3" key="3">
    <citation type="journal article" date="2017" name="G3 (Bethesda)">
        <title>Comparative analysis highlights variable genome content of wheat rusts and divergence of the mating loci.</title>
        <authorList>
            <person name="Cuomo C.A."/>
            <person name="Bakkeren G."/>
            <person name="Khalil H.B."/>
            <person name="Panwar V."/>
            <person name="Joly D."/>
            <person name="Linning R."/>
            <person name="Sakthikumar S."/>
            <person name="Song X."/>
            <person name="Adiconis X."/>
            <person name="Fan L."/>
            <person name="Goldberg J.M."/>
            <person name="Levin J.Z."/>
            <person name="Young S."/>
            <person name="Zeng Q."/>
            <person name="Anikster Y."/>
            <person name="Bruce M."/>
            <person name="Wang M."/>
            <person name="Yin C."/>
            <person name="McCallum B."/>
            <person name="Szabo L.J."/>
            <person name="Hulbert S."/>
            <person name="Chen X."/>
            <person name="Fellers J.P."/>
        </authorList>
    </citation>
    <scope>NUCLEOTIDE SEQUENCE</scope>
    <source>
        <strain evidence="2">isolate 1-1 / race 1 (BBBD)</strain>
        <strain evidence="3">Isolate 1-1 / race 1 (BBBD)</strain>
    </source>
</reference>
<gene>
    <name evidence="1" type="ORF">PTTG_08155</name>
</gene>
<proteinExistence type="predicted"/>
<reference evidence="1" key="2">
    <citation type="submission" date="2016-05" db="EMBL/GenBank/DDBJ databases">
        <title>Comparative analysis highlights variable genome content of wheat rusts and divergence of the mating loci.</title>
        <authorList>
            <person name="Cuomo C.A."/>
            <person name="Bakkeren G."/>
            <person name="Szabo L."/>
            <person name="Khalil H."/>
            <person name="Joly D."/>
            <person name="Goldberg J."/>
            <person name="Young S."/>
            <person name="Zeng Q."/>
            <person name="Fellers J."/>
        </authorList>
    </citation>
    <scope>NUCLEOTIDE SEQUENCE [LARGE SCALE GENOMIC DNA]</scope>
    <source>
        <strain evidence="1">1-1 BBBD Race 1</strain>
    </source>
</reference>
<keyword evidence="3" id="KW-1185">Reference proteome</keyword>
<dbReference type="AlphaFoldDB" id="A0A180GAS9"/>
<dbReference type="EnsemblFungi" id="PTTG_08155-t43_1">
    <property type="protein sequence ID" value="PTTG_08155-t43_1-p1"/>
    <property type="gene ID" value="PTTG_08155"/>
</dbReference>
<dbReference type="OrthoDB" id="2138242at2759"/>
<accession>A0A180GAS9</accession>